<dbReference type="InterPro" id="IPR052160">
    <property type="entry name" value="Gypsy_RT_Integrase-like"/>
</dbReference>
<name>A0ABM2YNE9_GOSHI</name>
<reference evidence="2" key="1">
    <citation type="journal article" date="2020" name="Nat. Genet.">
        <title>Genomic diversifications of five Gossypium allopolyploid species and their impact on cotton improvement.</title>
        <authorList>
            <person name="Chen Z.J."/>
            <person name="Sreedasyam A."/>
            <person name="Ando A."/>
            <person name="Song Q."/>
            <person name="De Santiago L.M."/>
            <person name="Hulse-Kemp A.M."/>
            <person name="Ding M."/>
            <person name="Ye W."/>
            <person name="Kirkbride R.C."/>
            <person name="Jenkins J."/>
            <person name="Plott C."/>
            <person name="Lovell J."/>
            <person name="Lin Y.M."/>
            <person name="Vaughn R."/>
            <person name="Liu B."/>
            <person name="Simpson S."/>
            <person name="Scheffler B.E."/>
            <person name="Wen L."/>
            <person name="Saski C.A."/>
            <person name="Grover C.E."/>
            <person name="Hu G."/>
            <person name="Conover J.L."/>
            <person name="Carlson J.W."/>
            <person name="Shu S."/>
            <person name="Boston L.B."/>
            <person name="Williams M."/>
            <person name="Peterson D.G."/>
            <person name="McGee K."/>
            <person name="Jones D.C."/>
            <person name="Wendel J.F."/>
            <person name="Stelly D.M."/>
            <person name="Grimwood J."/>
            <person name="Schmutz J."/>
        </authorList>
    </citation>
    <scope>NUCLEOTIDE SEQUENCE [LARGE SCALE GENOMIC DNA]</scope>
    <source>
        <strain evidence="2">cv. TM-1</strain>
    </source>
</reference>
<organism evidence="2 3">
    <name type="scientific">Gossypium hirsutum</name>
    <name type="common">Upland cotton</name>
    <name type="synonym">Gossypium mexicanum</name>
    <dbReference type="NCBI Taxonomy" id="3635"/>
    <lineage>
        <taxon>Eukaryota</taxon>
        <taxon>Viridiplantae</taxon>
        <taxon>Streptophyta</taxon>
        <taxon>Embryophyta</taxon>
        <taxon>Tracheophyta</taxon>
        <taxon>Spermatophyta</taxon>
        <taxon>Magnoliopsida</taxon>
        <taxon>eudicotyledons</taxon>
        <taxon>Gunneridae</taxon>
        <taxon>Pentapetalae</taxon>
        <taxon>rosids</taxon>
        <taxon>malvids</taxon>
        <taxon>Malvales</taxon>
        <taxon>Malvaceae</taxon>
        <taxon>Malvoideae</taxon>
        <taxon>Gossypium</taxon>
    </lineage>
</organism>
<dbReference type="RefSeq" id="XP_040932062.1">
    <property type="nucleotide sequence ID" value="XM_041076128.1"/>
</dbReference>
<evidence type="ECO:0000313" key="2">
    <source>
        <dbReference type="Proteomes" id="UP000818029"/>
    </source>
</evidence>
<dbReference type="Gene3D" id="3.30.420.10">
    <property type="entry name" value="Ribonuclease H-like superfamily/Ribonuclease H"/>
    <property type="match status" value="1"/>
</dbReference>
<accession>A0ABM2YNE9</accession>
<feature type="domain" description="Integrase catalytic" evidence="1">
    <location>
        <begin position="8"/>
        <end position="124"/>
    </location>
</feature>
<dbReference type="SUPFAM" id="SSF53098">
    <property type="entry name" value="Ribonuclease H-like"/>
    <property type="match status" value="1"/>
</dbReference>
<gene>
    <name evidence="3" type="primary">LOC121205979</name>
</gene>
<protein>
    <recommendedName>
        <fullName evidence="1">Integrase catalytic domain-containing protein</fullName>
    </recommendedName>
</protein>
<dbReference type="PANTHER" id="PTHR47266">
    <property type="entry name" value="ENDONUCLEASE-RELATED"/>
    <property type="match status" value="1"/>
</dbReference>
<keyword evidence="2" id="KW-1185">Reference proteome</keyword>
<dbReference type="InterPro" id="IPR036397">
    <property type="entry name" value="RNaseH_sf"/>
</dbReference>
<proteinExistence type="predicted"/>
<reference evidence="3" key="2">
    <citation type="submission" date="2025-08" db="UniProtKB">
        <authorList>
            <consortium name="RefSeq"/>
        </authorList>
    </citation>
    <scope>IDENTIFICATION</scope>
</reference>
<sequence length="254" mass="30186">MEIYHGGTRCLEVDLFNIWGIDFLGPFPYSYVNKYILVAVDYESKWVEAKAYPTNDAMVVMRFIHIHVFTRFGTLRAIISDEGSHFVNKWLKWLLDKYDVKHKIATAYHPQSNGQVKRVNHEIKGILEMVKKAHWVLKQLNLDLKQADERRMLQIDVLEDLRLFSYENVKMCKEKYNRWHDSHTQPHEFKEGQKVLLFNLRLRLFPGKLKSQRKGPYTIYKVYPYGAIELYDNHGGTLKVNGHRLKHYWDGEVE</sequence>
<dbReference type="Proteomes" id="UP000818029">
    <property type="component" value="Chromosome A09"/>
</dbReference>
<dbReference type="Pfam" id="PF00665">
    <property type="entry name" value="rve"/>
    <property type="match status" value="1"/>
</dbReference>
<evidence type="ECO:0000259" key="1">
    <source>
        <dbReference type="PROSITE" id="PS50994"/>
    </source>
</evidence>
<dbReference type="InterPro" id="IPR012337">
    <property type="entry name" value="RNaseH-like_sf"/>
</dbReference>
<dbReference type="PROSITE" id="PS50994">
    <property type="entry name" value="INTEGRASE"/>
    <property type="match status" value="1"/>
</dbReference>
<dbReference type="GeneID" id="121205979"/>
<evidence type="ECO:0000313" key="3">
    <source>
        <dbReference type="RefSeq" id="XP_040932062.1"/>
    </source>
</evidence>
<dbReference type="InterPro" id="IPR001584">
    <property type="entry name" value="Integrase_cat-core"/>
</dbReference>